<evidence type="ECO:0000313" key="2">
    <source>
        <dbReference type="EMBL" id="KAF6427795.1"/>
    </source>
</evidence>
<dbReference type="EMBL" id="JACASE010000011">
    <property type="protein sequence ID" value="KAF6427795.1"/>
    <property type="molecule type" value="Genomic_DNA"/>
</dbReference>
<organism evidence="2 3">
    <name type="scientific">Rousettus aegyptiacus</name>
    <name type="common">Egyptian fruit bat</name>
    <name type="synonym">Pteropus aegyptiacus</name>
    <dbReference type="NCBI Taxonomy" id="9407"/>
    <lineage>
        <taxon>Eukaryota</taxon>
        <taxon>Metazoa</taxon>
        <taxon>Chordata</taxon>
        <taxon>Craniata</taxon>
        <taxon>Vertebrata</taxon>
        <taxon>Euteleostomi</taxon>
        <taxon>Mammalia</taxon>
        <taxon>Eutheria</taxon>
        <taxon>Laurasiatheria</taxon>
        <taxon>Chiroptera</taxon>
        <taxon>Yinpterochiroptera</taxon>
        <taxon>Pteropodoidea</taxon>
        <taxon>Pteropodidae</taxon>
        <taxon>Rousettinae</taxon>
        <taxon>Rousettus</taxon>
    </lineage>
</organism>
<evidence type="ECO:0000313" key="3">
    <source>
        <dbReference type="Proteomes" id="UP000593571"/>
    </source>
</evidence>
<feature type="region of interest" description="Disordered" evidence="1">
    <location>
        <begin position="1"/>
        <end position="21"/>
    </location>
</feature>
<evidence type="ECO:0000256" key="1">
    <source>
        <dbReference type="SAM" id="MobiDB-lite"/>
    </source>
</evidence>
<protein>
    <submittedName>
        <fullName evidence="2">Uncharacterized protein</fullName>
    </submittedName>
</protein>
<gene>
    <name evidence="2" type="ORF">HJG63_008284</name>
</gene>
<accession>A0A7J8DXK0</accession>
<sequence>MDRPISQKPSPSPRSHPPPPSARCLGVHECVLPTDLPGLIKSPLRTGSFACGFLWGPESLSTCSALTGARIPSRRPTSPQMSFCFAGGGGHGAAAAPNTAVEGEGPSGRAGLQMALHSSPLLSKLSDSTSWEKQRLCGPWPPPCSARTPPALYQSSTSSCPWTVRSCLQSPHVFPLFFYSLSHFVGVCLALGVQLGRRQSPLKRSLCS</sequence>
<comment type="caution">
    <text evidence="2">The sequence shown here is derived from an EMBL/GenBank/DDBJ whole genome shotgun (WGS) entry which is preliminary data.</text>
</comment>
<proteinExistence type="predicted"/>
<keyword evidence="3" id="KW-1185">Reference proteome</keyword>
<dbReference type="Proteomes" id="UP000593571">
    <property type="component" value="Unassembled WGS sequence"/>
</dbReference>
<dbReference type="AlphaFoldDB" id="A0A7J8DXK0"/>
<feature type="compositionally biased region" description="Pro residues" evidence="1">
    <location>
        <begin position="10"/>
        <end position="21"/>
    </location>
</feature>
<reference evidence="2 3" key="1">
    <citation type="journal article" date="2020" name="Nature">
        <title>Six reference-quality genomes reveal evolution of bat adaptations.</title>
        <authorList>
            <person name="Jebb D."/>
            <person name="Huang Z."/>
            <person name="Pippel M."/>
            <person name="Hughes G.M."/>
            <person name="Lavrichenko K."/>
            <person name="Devanna P."/>
            <person name="Winkler S."/>
            <person name="Jermiin L.S."/>
            <person name="Skirmuntt E.C."/>
            <person name="Katzourakis A."/>
            <person name="Burkitt-Gray L."/>
            <person name="Ray D.A."/>
            <person name="Sullivan K.A.M."/>
            <person name="Roscito J.G."/>
            <person name="Kirilenko B.M."/>
            <person name="Davalos L.M."/>
            <person name="Corthals A.P."/>
            <person name="Power M.L."/>
            <person name="Jones G."/>
            <person name="Ransome R.D."/>
            <person name="Dechmann D.K.N."/>
            <person name="Locatelli A.G."/>
            <person name="Puechmaille S.J."/>
            <person name="Fedrigo O."/>
            <person name="Jarvis E.D."/>
            <person name="Hiller M."/>
            <person name="Vernes S.C."/>
            <person name="Myers E.W."/>
            <person name="Teeling E.C."/>
        </authorList>
    </citation>
    <scope>NUCLEOTIDE SEQUENCE [LARGE SCALE GENOMIC DNA]</scope>
    <source>
        <strain evidence="2">MRouAeg1</strain>
        <tissue evidence="2">Muscle</tissue>
    </source>
</reference>
<name>A0A7J8DXK0_ROUAE</name>